<gene>
    <name evidence="1" type="ORF">I6J41_16660</name>
</gene>
<evidence type="ECO:0000313" key="1">
    <source>
        <dbReference type="EMBL" id="QRV42188.1"/>
    </source>
</evidence>
<sequence length="130" mass="14178">MSTTTKPIAEETEERTVRPFAAFLQEQSGGQLHDELSTRLHELIEAVRETGKAGAIALKIDVKPIVGTDGRTVTVTDTVTSKVPKAERPKSIFFVDDTGNLSRTDPRQPVITGLREVEPTPAPTQLRSAK</sequence>
<dbReference type="Proteomes" id="UP000598054">
    <property type="component" value="Chromosome"/>
</dbReference>
<name>A0ABX7J6Q5_9ACTN</name>
<dbReference type="EMBL" id="CP070249">
    <property type="protein sequence ID" value="QRV42188.1"/>
    <property type="molecule type" value="Genomic_DNA"/>
</dbReference>
<dbReference type="RefSeq" id="WP_050494030.1">
    <property type="nucleotide sequence ID" value="NZ_CP070242.1"/>
</dbReference>
<protein>
    <submittedName>
        <fullName evidence="1">Uncharacterized protein</fullName>
    </submittedName>
</protein>
<organism evidence="1 2">
    <name type="scientific">Streptomyces californicus</name>
    <dbReference type="NCBI Taxonomy" id="67351"/>
    <lineage>
        <taxon>Bacteria</taxon>
        <taxon>Bacillati</taxon>
        <taxon>Actinomycetota</taxon>
        <taxon>Actinomycetes</taxon>
        <taxon>Kitasatosporales</taxon>
        <taxon>Streptomycetaceae</taxon>
        <taxon>Streptomyces</taxon>
    </lineage>
</organism>
<evidence type="ECO:0000313" key="2">
    <source>
        <dbReference type="Proteomes" id="UP000598054"/>
    </source>
</evidence>
<proteinExistence type="predicted"/>
<keyword evidence="2" id="KW-1185">Reference proteome</keyword>
<reference evidence="1 2" key="1">
    <citation type="submission" date="2021-02" db="EMBL/GenBank/DDBJ databases">
        <title>FDA dAtabase for Regulatory Grade micrObial Sequences (FDA-ARGOS): Supporting development and validation of Infectious Disease Dx tests.</title>
        <authorList>
            <person name="Sproer C."/>
            <person name="Gronow S."/>
            <person name="Severitt S."/>
            <person name="Schroder I."/>
            <person name="Tallon L."/>
            <person name="Sadzewicz L."/>
            <person name="Zhao X."/>
            <person name="Boylan J."/>
            <person name="Ott S."/>
            <person name="Bowen H."/>
            <person name="Vavikolanu K."/>
            <person name="Mehta A."/>
            <person name="Aluvathingal J."/>
            <person name="Nadendla S."/>
            <person name="Lowell S."/>
            <person name="Myers T."/>
            <person name="Yan Y."/>
            <person name="Sichtig H."/>
        </authorList>
    </citation>
    <scope>NUCLEOTIDE SEQUENCE [LARGE SCALE GENOMIC DNA]</scope>
    <source>
        <strain evidence="1 2">FDAARGOS_1211</strain>
    </source>
</reference>
<accession>A0ABX7J6Q5</accession>
<dbReference type="GeneID" id="63981178"/>